<gene>
    <name evidence="1" type="primary">A06p024690.1_BraROA</name>
    <name evidence="1" type="ORF">IGI04_023392</name>
</gene>
<evidence type="ECO:0000313" key="1">
    <source>
        <dbReference type="EMBL" id="KAG5393429.1"/>
    </source>
</evidence>
<proteinExistence type="predicted"/>
<reference evidence="1 2" key="1">
    <citation type="submission" date="2021-03" db="EMBL/GenBank/DDBJ databases">
        <authorList>
            <person name="King G.J."/>
            <person name="Bancroft I."/>
            <person name="Baten A."/>
            <person name="Bloomfield J."/>
            <person name="Borpatragohain P."/>
            <person name="He Z."/>
            <person name="Irish N."/>
            <person name="Irwin J."/>
            <person name="Liu K."/>
            <person name="Mauleon R.P."/>
            <person name="Moore J."/>
            <person name="Morris R."/>
            <person name="Ostergaard L."/>
            <person name="Wang B."/>
            <person name="Wells R."/>
        </authorList>
    </citation>
    <scope>NUCLEOTIDE SEQUENCE [LARGE SCALE GENOMIC DNA]</scope>
    <source>
        <strain evidence="1">R-o-18</strain>
        <tissue evidence="1">Leaf</tissue>
    </source>
</reference>
<dbReference type="Proteomes" id="UP000823674">
    <property type="component" value="Chromosome A06"/>
</dbReference>
<protein>
    <submittedName>
        <fullName evidence="1">Uncharacterized protein</fullName>
    </submittedName>
</protein>
<dbReference type="EMBL" id="JADBGQ010000006">
    <property type="protein sequence ID" value="KAG5393429.1"/>
    <property type="molecule type" value="Genomic_DNA"/>
</dbReference>
<name>A0ABQ7M3R5_BRACM</name>
<evidence type="ECO:0000313" key="2">
    <source>
        <dbReference type="Proteomes" id="UP000823674"/>
    </source>
</evidence>
<accession>A0ABQ7M3R5</accession>
<sequence length="112" mass="12522">MEKDAYIKMAAANAKVVEASNELVAMMEGHLLDHPSREEVEAGKIIIRELRIKRARFEGGNAAHEMAVLAASNKGLEASRDRDIRKASWTACRTLPENYGGFLKAPKKKWEK</sequence>
<keyword evidence="2" id="KW-1185">Reference proteome</keyword>
<comment type="caution">
    <text evidence="1">The sequence shown here is derived from an EMBL/GenBank/DDBJ whole genome shotgun (WGS) entry which is preliminary data.</text>
</comment>
<organism evidence="1 2">
    <name type="scientific">Brassica rapa subsp. trilocularis</name>
    <dbReference type="NCBI Taxonomy" id="1813537"/>
    <lineage>
        <taxon>Eukaryota</taxon>
        <taxon>Viridiplantae</taxon>
        <taxon>Streptophyta</taxon>
        <taxon>Embryophyta</taxon>
        <taxon>Tracheophyta</taxon>
        <taxon>Spermatophyta</taxon>
        <taxon>Magnoliopsida</taxon>
        <taxon>eudicotyledons</taxon>
        <taxon>Gunneridae</taxon>
        <taxon>Pentapetalae</taxon>
        <taxon>rosids</taxon>
        <taxon>malvids</taxon>
        <taxon>Brassicales</taxon>
        <taxon>Brassicaceae</taxon>
        <taxon>Brassiceae</taxon>
        <taxon>Brassica</taxon>
    </lineage>
</organism>